<name>A0A653BD79_CALMS</name>
<gene>
    <name evidence="1" type="ORF">CALMAC_LOCUS43</name>
</gene>
<sequence>MRMRISACEVKISVYPYKTKQNSYIHNNGC</sequence>
<organism evidence="1 2">
    <name type="scientific">Callosobruchus maculatus</name>
    <name type="common">Southern cowpea weevil</name>
    <name type="synonym">Pulse bruchid</name>
    <dbReference type="NCBI Taxonomy" id="64391"/>
    <lineage>
        <taxon>Eukaryota</taxon>
        <taxon>Metazoa</taxon>
        <taxon>Ecdysozoa</taxon>
        <taxon>Arthropoda</taxon>
        <taxon>Hexapoda</taxon>
        <taxon>Insecta</taxon>
        <taxon>Pterygota</taxon>
        <taxon>Neoptera</taxon>
        <taxon>Endopterygota</taxon>
        <taxon>Coleoptera</taxon>
        <taxon>Polyphaga</taxon>
        <taxon>Cucujiformia</taxon>
        <taxon>Chrysomeloidea</taxon>
        <taxon>Chrysomelidae</taxon>
        <taxon>Bruchinae</taxon>
        <taxon>Bruchini</taxon>
        <taxon>Callosobruchus</taxon>
    </lineage>
</organism>
<keyword evidence="2" id="KW-1185">Reference proteome</keyword>
<dbReference type="Proteomes" id="UP000410492">
    <property type="component" value="Unassembled WGS sequence"/>
</dbReference>
<dbReference type="EMBL" id="CAACVG010000061">
    <property type="protein sequence ID" value="VEN33517.1"/>
    <property type="molecule type" value="Genomic_DNA"/>
</dbReference>
<reference evidence="1 2" key="1">
    <citation type="submission" date="2019-01" db="EMBL/GenBank/DDBJ databases">
        <authorList>
            <person name="Sayadi A."/>
        </authorList>
    </citation>
    <scope>NUCLEOTIDE SEQUENCE [LARGE SCALE GENOMIC DNA]</scope>
</reference>
<dbReference type="AlphaFoldDB" id="A0A653BD79"/>
<evidence type="ECO:0000313" key="2">
    <source>
        <dbReference type="Proteomes" id="UP000410492"/>
    </source>
</evidence>
<evidence type="ECO:0000313" key="1">
    <source>
        <dbReference type="EMBL" id="VEN33517.1"/>
    </source>
</evidence>
<protein>
    <submittedName>
        <fullName evidence="1">Uncharacterized protein</fullName>
    </submittedName>
</protein>
<accession>A0A653BD79</accession>
<proteinExistence type="predicted"/>